<dbReference type="Proteomes" id="UP001489004">
    <property type="component" value="Unassembled WGS sequence"/>
</dbReference>
<accession>A0AAW1QGC4</accession>
<reference evidence="2 3" key="1">
    <citation type="journal article" date="2024" name="Nat. Commun.">
        <title>Phylogenomics reveals the evolutionary origins of lichenization in chlorophyte algae.</title>
        <authorList>
            <person name="Puginier C."/>
            <person name="Libourel C."/>
            <person name="Otte J."/>
            <person name="Skaloud P."/>
            <person name="Haon M."/>
            <person name="Grisel S."/>
            <person name="Petersen M."/>
            <person name="Berrin J.G."/>
            <person name="Delaux P.M."/>
            <person name="Dal Grande F."/>
            <person name="Keller J."/>
        </authorList>
    </citation>
    <scope>NUCLEOTIDE SEQUENCE [LARGE SCALE GENOMIC DNA]</scope>
    <source>
        <strain evidence="2 3">SAG 2043</strain>
    </source>
</reference>
<evidence type="ECO:0000256" key="1">
    <source>
        <dbReference type="SAM" id="MobiDB-lite"/>
    </source>
</evidence>
<keyword evidence="3" id="KW-1185">Reference proteome</keyword>
<gene>
    <name evidence="2" type="ORF">WJX72_011138</name>
</gene>
<comment type="caution">
    <text evidence="2">The sequence shown here is derived from an EMBL/GenBank/DDBJ whole genome shotgun (WGS) entry which is preliminary data.</text>
</comment>
<proteinExistence type="predicted"/>
<evidence type="ECO:0000313" key="3">
    <source>
        <dbReference type="Proteomes" id="UP001489004"/>
    </source>
</evidence>
<name>A0AAW1QGC4_9CHLO</name>
<organism evidence="2 3">
    <name type="scientific">[Myrmecia] bisecta</name>
    <dbReference type="NCBI Taxonomy" id="41462"/>
    <lineage>
        <taxon>Eukaryota</taxon>
        <taxon>Viridiplantae</taxon>
        <taxon>Chlorophyta</taxon>
        <taxon>core chlorophytes</taxon>
        <taxon>Trebouxiophyceae</taxon>
        <taxon>Trebouxiales</taxon>
        <taxon>Trebouxiaceae</taxon>
        <taxon>Myrmecia</taxon>
    </lineage>
</organism>
<protein>
    <submittedName>
        <fullName evidence="2">Uncharacterized protein</fullName>
    </submittedName>
</protein>
<dbReference type="AlphaFoldDB" id="A0AAW1QGC4"/>
<evidence type="ECO:0000313" key="2">
    <source>
        <dbReference type="EMBL" id="KAK9820512.1"/>
    </source>
</evidence>
<sequence length="142" mass="15660">MAALGQSSFSAEVAALKQQIATLHLVGIQYCCGLDQRRKESRELQQFWNEFWRTEYHRQFPHAGVSSGFLCRRPDGPSDCTRIANTGGLASSNKRPQHAVDEGYPPWVNKSTPIPPGCLSAEFACSLRGGPTHPHSTRKAAH</sequence>
<dbReference type="EMBL" id="JALJOR010000003">
    <property type="protein sequence ID" value="KAK9820512.1"/>
    <property type="molecule type" value="Genomic_DNA"/>
</dbReference>
<feature type="region of interest" description="Disordered" evidence="1">
    <location>
        <begin position="87"/>
        <end position="106"/>
    </location>
</feature>